<dbReference type="InterPro" id="IPR017853">
    <property type="entry name" value="GH"/>
</dbReference>
<keyword evidence="2" id="KW-1133">Transmembrane helix</keyword>
<dbReference type="InterPro" id="IPR031924">
    <property type="entry name" value="GH115"/>
</dbReference>
<dbReference type="GO" id="GO:0016787">
    <property type="term" value="F:hydrolase activity"/>
    <property type="evidence" value="ECO:0007669"/>
    <property type="project" value="UniProtKB-KW"/>
</dbReference>
<keyword evidence="2" id="KW-0472">Membrane</keyword>
<dbReference type="PANTHER" id="PTHR37842">
    <property type="match status" value="1"/>
</dbReference>
<dbReference type="Gene3D" id="3.30.379.10">
    <property type="entry name" value="Chitobiase/beta-hexosaminidase domain 2-like"/>
    <property type="match status" value="1"/>
</dbReference>
<dbReference type="GO" id="GO:0005975">
    <property type="term" value="P:carbohydrate metabolic process"/>
    <property type="evidence" value="ECO:0007669"/>
    <property type="project" value="UniProtKB-ARBA"/>
</dbReference>
<dbReference type="OrthoDB" id="8727830at2"/>
<dbReference type="EMBL" id="WKJH01000018">
    <property type="protein sequence ID" value="MRX64910.1"/>
    <property type="molecule type" value="Genomic_DNA"/>
</dbReference>
<evidence type="ECO:0000313" key="3">
    <source>
        <dbReference type="EMBL" id="MRX64910.1"/>
    </source>
</evidence>
<dbReference type="SUPFAM" id="SSF51445">
    <property type="entry name" value="(Trans)glycosidases"/>
    <property type="match status" value="1"/>
</dbReference>
<dbReference type="Proteomes" id="UP000443153">
    <property type="component" value="Unassembled WGS sequence"/>
</dbReference>
<dbReference type="InterPro" id="IPR029018">
    <property type="entry name" value="Hex-like_dom2"/>
</dbReference>
<evidence type="ECO:0008006" key="5">
    <source>
        <dbReference type="Google" id="ProtNLM"/>
    </source>
</evidence>
<accession>A0A6I2MR49</accession>
<dbReference type="Gene3D" id="3.20.20.520">
    <property type="entry name" value="Glycosyl hydrolase family 115"/>
    <property type="match status" value="1"/>
</dbReference>
<feature type="transmembrane region" description="Helical" evidence="2">
    <location>
        <begin position="5"/>
        <end position="23"/>
    </location>
</feature>
<organism evidence="3 4">
    <name type="scientific">Maribacter luteus</name>
    <dbReference type="NCBI Taxonomy" id="2594478"/>
    <lineage>
        <taxon>Bacteria</taxon>
        <taxon>Pseudomonadati</taxon>
        <taxon>Bacteroidota</taxon>
        <taxon>Flavobacteriia</taxon>
        <taxon>Flavobacteriales</taxon>
        <taxon>Flavobacteriaceae</taxon>
        <taxon>Maribacter</taxon>
    </lineage>
</organism>
<keyword evidence="1" id="KW-0378">Hydrolase</keyword>
<dbReference type="PROSITE" id="PS51257">
    <property type="entry name" value="PROKAR_LIPOPROTEIN"/>
    <property type="match status" value="1"/>
</dbReference>
<comment type="caution">
    <text evidence="3">The sequence shown here is derived from an EMBL/GenBank/DDBJ whole genome shotgun (WGS) entry which is preliminary data.</text>
</comment>
<proteinExistence type="predicted"/>
<dbReference type="PANTHER" id="PTHR37842:SF2">
    <property type="entry name" value="GYLCOSYL HYDROLASE 115 C-TERMINAL DOMAIN-CONTAINING PROTEIN"/>
    <property type="match status" value="1"/>
</dbReference>
<evidence type="ECO:0000313" key="4">
    <source>
        <dbReference type="Proteomes" id="UP000443153"/>
    </source>
</evidence>
<name>A0A6I2MR49_9FLAO</name>
<protein>
    <recommendedName>
        <fullName evidence="5">Alpha glucuronidase N-terminal domain-containing protein</fullName>
    </recommendedName>
</protein>
<evidence type="ECO:0000256" key="2">
    <source>
        <dbReference type="SAM" id="Phobius"/>
    </source>
</evidence>
<dbReference type="Pfam" id="PF15979">
    <property type="entry name" value="Glyco_hydro_115"/>
    <property type="match status" value="1"/>
</dbReference>
<sequence>MLRHLNVIGVVCLLFMGMIIILSCNDDTTNTSSIYLISGKHADDVELSTIEDLKNDLGKVVHADIRVVSEGETVPPNASVFILGTPDSNTLIGTMVNVGKLDLTKDNPGPRGGIWGKIDLENNVQAIVIGGSDTQGLQYAIYDYAKEILGVDALEYWTGKMPQPKTSQALFNFEPKMIAPPQIPILGYFENDVDELANYRGKLLEYDWESYTEMINSLVRLRYNAIQLFDMLGRPEFFIRPEYKKLSPDYAIRETYIDSLIDYAQSKGMMVQIDVSMGYKIKPLDQNKADCWKNHKQDWIDTWTYYFEETPFKKADIISLRPRNQVWDWEYKSTCGEDKIEVFNEVYQVLGDLIDHYNPNAKKVMVCYADGMEMFNQNLNPPKDWLVAWSDDGFSGFKHLPKSTKGYGFGTYMHAGFWLNHTVHDPYPKKMDTIMKNMVKNYQADKYCLVNGQQFRPFLLNIEAFSEISKDVKTFDGEQFYKDWTQRYFAPTVAEAAVKSMKKLHEAQLDRGGYVEHLWEIRETVSYLSNSPIRRPGKTPVPYDYTAVEEDYEHVENRLKLAKEALELAVEGEKSVQKEDTFYYDYIVLPIHLYHDLLNFEHTLHQMAQLKKTFEKTNDFKALDKALETLVLANDQLETIHRRSLEGDRNQKWKNWYNPEIRRPNNGFPSKLMLSDIKTNLALLKKQ</sequence>
<keyword evidence="2" id="KW-0812">Transmembrane</keyword>
<dbReference type="AlphaFoldDB" id="A0A6I2MR49"/>
<gene>
    <name evidence="3" type="ORF">GJ691_12120</name>
</gene>
<keyword evidence="4" id="KW-1185">Reference proteome</keyword>
<reference evidence="3 4" key="1">
    <citation type="submission" date="2019-11" db="EMBL/GenBank/DDBJ databases">
        <title>Maribacter lutea sp. nov., a marine bacterium isolated from intertidal sand.</title>
        <authorList>
            <person name="Liu A."/>
        </authorList>
    </citation>
    <scope>NUCLEOTIDE SEQUENCE [LARGE SCALE GENOMIC DNA]</scope>
    <source>
        <strain evidence="3 4">RZ05</strain>
    </source>
</reference>
<dbReference type="InterPro" id="IPR042301">
    <property type="entry name" value="GH115_sf"/>
</dbReference>
<evidence type="ECO:0000256" key="1">
    <source>
        <dbReference type="ARBA" id="ARBA00022801"/>
    </source>
</evidence>
<dbReference type="RefSeq" id="WP_154367221.1">
    <property type="nucleotide sequence ID" value="NZ_WKJH01000018.1"/>
</dbReference>